<feature type="domain" description="NAD(P)-binding" evidence="1">
    <location>
        <begin position="6"/>
        <end position="114"/>
    </location>
</feature>
<keyword evidence="3" id="KW-1185">Reference proteome</keyword>
<dbReference type="AlphaFoldDB" id="A0AB34YZ05"/>
<evidence type="ECO:0000259" key="1">
    <source>
        <dbReference type="Pfam" id="PF13460"/>
    </source>
</evidence>
<reference evidence="2 3" key="1">
    <citation type="submission" date="2020-08" db="EMBL/GenBank/DDBJ databases">
        <title>Genomic Encyclopedia of Type Strains, Phase IV (KMG-IV): sequencing the most valuable type-strain genomes for metagenomic binning, comparative biology and taxonomic classification.</title>
        <authorList>
            <person name="Goeker M."/>
        </authorList>
    </citation>
    <scope>NUCLEOTIDE SEQUENCE [LARGE SCALE GENOMIC DNA]</scope>
    <source>
        <strain evidence="2 3">DSM 23868</strain>
    </source>
</reference>
<sequence>MFAIVGAAGKVGYSTSLALRKAGFPVRAILRNPAKAKPLADIGCEIALVDLQDSEALAEAIANADATQVILPPSSQTKDTVREMQRAIESFIAALERTRSKRVLAISDYGAHVASDIGMPSMFRLFEARLGLIEGQKLILRSAEHMEGWARFAPTAIALRCSAELSRPHRQDTADDLSARSWSKPL</sequence>
<accession>A0AB34YZ05</accession>
<dbReference type="RefSeq" id="WP_235894971.1">
    <property type="nucleotide sequence ID" value="NZ_JACIEX010000035.1"/>
</dbReference>
<dbReference type="EMBL" id="JACIEX010000035">
    <property type="protein sequence ID" value="MBB4096391.1"/>
    <property type="molecule type" value="Genomic_DNA"/>
</dbReference>
<proteinExistence type="predicted"/>
<dbReference type="InterPro" id="IPR016040">
    <property type="entry name" value="NAD(P)-bd_dom"/>
</dbReference>
<evidence type="ECO:0000313" key="2">
    <source>
        <dbReference type="EMBL" id="MBB4096391.1"/>
    </source>
</evidence>
<dbReference type="Proteomes" id="UP000553980">
    <property type="component" value="Unassembled WGS sequence"/>
</dbReference>
<dbReference type="SUPFAM" id="SSF51735">
    <property type="entry name" value="NAD(P)-binding Rossmann-fold domains"/>
    <property type="match status" value="1"/>
</dbReference>
<name>A0AB34YZ05_9HYPH</name>
<dbReference type="Gene3D" id="3.40.50.720">
    <property type="entry name" value="NAD(P)-binding Rossmann-like Domain"/>
    <property type="match status" value="1"/>
</dbReference>
<gene>
    <name evidence="2" type="ORF">GGQ79_004958</name>
</gene>
<evidence type="ECO:0000313" key="3">
    <source>
        <dbReference type="Proteomes" id="UP000553980"/>
    </source>
</evidence>
<dbReference type="Pfam" id="PF13460">
    <property type="entry name" value="NAD_binding_10"/>
    <property type="match status" value="1"/>
</dbReference>
<comment type="caution">
    <text evidence="2">The sequence shown here is derived from an EMBL/GenBank/DDBJ whole genome shotgun (WGS) entry which is preliminary data.</text>
</comment>
<dbReference type="InterPro" id="IPR036291">
    <property type="entry name" value="NAD(P)-bd_dom_sf"/>
</dbReference>
<organism evidence="2 3">
    <name type="scientific">Brucella pecoris</name>
    <dbReference type="NCBI Taxonomy" id="867683"/>
    <lineage>
        <taxon>Bacteria</taxon>
        <taxon>Pseudomonadati</taxon>
        <taxon>Pseudomonadota</taxon>
        <taxon>Alphaproteobacteria</taxon>
        <taxon>Hyphomicrobiales</taxon>
        <taxon>Brucellaceae</taxon>
        <taxon>Brucella/Ochrobactrum group</taxon>
        <taxon>Brucella</taxon>
    </lineage>
</organism>
<protein>
    <submittedName>
        <fullName evidence="2">Uncharacterized protein YbjT (DUF2867 family)</fullName>
    </submittedName>
</protein>
<dbReference type="Gene3D" id="3.90.25.10">
    <property type="entry name" value="UDP-galactose 4-epimerase, domain 1"/>
    <property type="match status" value="1"/>
</dbReference>